<gene>
    <name evidence="1" type="ORF">BICGGCBA_00006</name>
</gene>
<proteinExistence type="predicted"/>
<reference evidence="1" key="1">
    <citation type="submission" date="2020-06" db="EMBL/GenBank/DDBJ databases">
        <title>Unique genomic features of the anaerobic methanotrophic archaea.</title>
        <authorList>
            <person name="Chadwick G.L."/>
            <person name="Skennerton C.T."/>
            <person name="Laso-Perez R."/>
            <person name="Leu A.O."/>
            <person name="Speth D.R."/>
            <person name="Yu H."/>
            <person name="Morgan-Lang C."/>
            <person name="Hatzenpichler R."/>
            <person name="Goudeau D."/>
            <person name="Malmstrom R."/>
            <person name="Brazelton W.J."/>
            <person name="Woyke T."/>
            <person name="Hallam S.J."/>
            <person name="Tyson G.W."/>
            <person name="Wegener G."/>
            <person name="Boetius A."/>
            <person name="Orphan V."/>
        </authorList>
    </citation>
    <scope>NUCLEOTIDE SEQUENCE</scope>
</reference>
<accession>A0A7G9ZC36</accession>
<organism evidence="1">
    <name type="scientific">Candidatus Methanophaga sp. ANME-1 ERB7</name>
    <dbReference type="NCBI Taxonomy" id="2759913"/>
    <lineage>
        <taxon>Archaea</taxon>
        <taxon>Methanobacteriati</taxon>
        <taxon>Methanobacteriota</taxon>
        <taxon>Stenosarchaea group</taxon>
        <taxon>Methanomicrobia</taxon>
        <taxon>Candidatus Methanophagales</taxon>
        <taxon>Candidatus Methanophagaceae</taxon>
        <taxon>Candidatus Methanophaga</taxon>
    </lineage>
</organism>
<dbReference type="AlphaFoldDB" id="A0A7G9ZC36"/>
<evidence type="ECO:0000313" key="1">
    <source>
        <dbReference type="EMBL" id="QNO57820.1"/>
    </source>
</evidence>
<name>A0A7G9ZC36_9EURY</name>
<dbReference type="EMBL" id="MT631703">
    <property type="protein sequence ID" value="QNO57820.1"/>
    <property type="molecule type" value="Genomic_DNA"/>
</dbReference>
<sequence length="41" mass="4842">MFDTVLEEDKHINTCNLFYASISSYFTDKDIKSVARIRSPW</sequence>
<protein>
    <submittedName>
        <fullName evidence="1">Uncharacterized protein</fullName>
    </submittedName>
</protein>